<evidence type="ECO:0000313" key="1">
    <source>
        <dbReference type="EMBL" id="AXC09653.1"/>
    </source>
</evidence>
<reference evidence="1 2" key="1">
    <citation type="journal article" date="2018" name="Front. Microbiol.">
        <title>Hydrolytic Capabilities as a Key to Environmental Success: Chitinolytic and Cellulolytic Acidobacteria From Acidic Sub-arctic Soils and Boreal Peatlands.</title>
        <authorList>
            <person name="Belova S.E."/>
            <person name="Ravin N.V."/>
            <person name="Pankratov T.A."/>
            <person name="Rakitin A.L."/>
            <person name="Ivanova A.A."/>
            <person name="Beletsky A.V."/>
            <person name="Mardanov A.V."/>
            <person name="Sinninghe Damste J.S."/>
            <person name="Dedysh S.N."/>
        </authorList>
    </citation>
    <scope>NUCLEOTIDE SEQUENCE [LARGE SCALE GENOMIC DNA]</scope>
    <source>
        <strain evidence="1 2">SBC82</strain>
    </source>
</reference>
<dbReference type="AlphaFoldDB" id="A0A2Z5FSA4"/>
<name>A0A2Z5FSA4_9BACT</name>
<protein>
    <submittedName>
        <fullName evidence="1">Uncharacterized protein</fullName>
    </submittedName>
</protein>
<gene>
    <name evidence="1" type="ORF">ACPOL_0268</name>
</gene>
<sequence>MSDTLLHVEYDFVDDTRVTVWAILDHLAVWGKILQARAKVPPSQA</sequence>
<organism evidence="1 2">
    <name type="scientific">Acidisarcina polymorpha</name>
    <dbReference type="NCBI Taxonomy" id="2211140"/>
    <lineage>
        <taxon>Bacteria</taxon>
        <taxon>Pseudomonadati</taxon>
        <taxon>Acidobacteriota</taxon>
        <taxon>Terriglobia</taxon>
        <taxon>Terriglobales</taxon>
        <taxon>Acidobacteriaceae</taxon>
        <taxon>Acidisarcina</taxon>
    </lineage>
</organism>
<accession>A0A2Z5FSA4</accession>
<keyword evidence="2" id="KW-1185">Reference proteome</keyword>
<dbReference type="EMBL" id="CP030840">
    <property type="protein sequence ID" value="AXC09653.1"/>
    <property type="molecule type" value="Genomic_DNA"/>
</dbReference>
<dbReference type="Proteomes" id="UP000253606">
    <property type="component" value="Chromosome"/>
</dbReference>
<dbReference type="KEGG" id="abas:ACPOL_0268"/>
<proteinExistence type="predicted"/>
<evidence type="ECO:0000313" key="2">
    <source>
        <dbReference type="Proteomes" id="UP000253606"/>
    </source>
</evidence>